<dbReference type="Pfam" id="PF00005">
    <property type="entry name" value="ABC_tran"/>
    <property type="match status" value="2"/>
</dbReference>
<name>A0A512HPT5_9HYPH</name>
<dbReference type="Gene3D" id="3.40.50.300">
    <property type="entry name" value="P-loop containing nucleotide triphosphate hydrolases"/>
    <property type="match status" value="2"/>
</dbReference>
<dbReference type="InterPro" id="IPR017871">
    <property type="entry name" value="ABC_transporter-like_CS"/>
</dbReference>
<dbReference type="InterPro" id="IPR003593">
    <property type="entry name" value="AAA+_ATPase"/>
</dbReference>
<dbReference type="InterPro" id="IPR003439">
    <property type="entry name" value="ABC_transporter-like_ATP-bd"/>
</dbReference>
<dbReference type="PROSITE" id="PS00211">
    <property type="entry name" value="ABC_TRANSPORTER_1"/>
    <property type="match status" value="2"/>
</dbReference>
<dbReference type="PANTHER" id="PTHR19211:SF14">
    <property type="entry name" value="ATP-BINDING CASSETTE SUB-FAMILY F MEMBER 1"/>
    <property type="match status" value="1"/>
</dbReference>
<organism evidence="7 8">
    <name type="scientific">Ciceribacter naphthalenivorans</name>
    <dbReference type="NCBI Taxonomy" id="1118451"/>
    <lineage>
        <taxon>Bacteria</taxon>
        <taxon>Pseudomonadati</taxon>
        <taxon>Pseudomonadota</taxon>
        <taxon>Alphaproteobacteria</taxon>
        <taxon>Hyphomicrobiales</taxon>
        <taxon>Rhizobiaceae</taxon>
        <taxon>Ciceribacter</taxon>
    </lineage>
</organism>
<evidence type="ECO:0000259" key="6">
    <source>
        <dbReference type="PROSITE" id="PS50893"/>
    </source>
</evidence>
<dbReference type="SUPFAM" id="SSF52540">
    <property type="entry name" value="P-loop containing nucleoside triphosphate hydrolases"/>
    <property type="match status" value="2"/>
</dbReference>
<comment type="similarity">
    <text evidence="4">Belongs to the ABC transporter superfamily. ABCF family. YbiT subfamily.</text>
</comment>
<dbReference type="AlphaFoldDB" id="A0A512HPT5"/>
<keyword evidence="2" id="KW-0547">Nucleotide-binding</keyword>
<keyword evidence="7" id="KW-0808">Transferase</keyword>
<evidence type="ECO:0000256" key="4">
    <source>
        <dbReference type="ARBA" id="ARBA00061551"/>
    </source>
</evidence>
<dbReference type="SMART" id="SM00382">
    <property type="entry name" value="AAA"/>
    <property type="match status" value="2"/>
</dbReference>
<dbReference type="GO" id="GO:0016887">
    <property type="term" value="F:ATP hydrolysis activity"/>
    <property type="evidence" value="ECO:0007669"/>
    <property type="project" value="InterPro"/>
</dbReference>
<dbReference type="Proteomes" id="UP000321717">
    <property type="component" value="Unassembled WGS sequence"/>
</dbReference>
<feature type="domain" description="ABC transporter" evidence="6">
    <location>
        <begin position="2"/>
        <end position="258"/>
    </location>
</feature>
<dbReference type="FunFam" id="3.40.50.300:FF:000070">
    <property type="entry name" value="Putative ABC transporter ATP-binding component"/>
    <property type="match status" value="1"/>
</dbReference>
<evidence type="ECO:0000313" key="8">
    <source>
        <dbReference type="Proteomes" id="UP000321717"/>
    </source>
</evidence>
<dbReference type="PROSITE" id="PS50893">
    <property type="entry name" value="ABC_TRANSPORTER_2"/>
    <property type="match status" value="2"/>
</dbReference>
<dbReference type="FunFam" id="3.40.50.300:FF:000011">
    <property type="entry name" value="Putative ABC transporter ATP-binding component"/>
    <property type="match status" value="1"/>
</dbReference>
<protein>
    <recommendedName>
        <fullName evidence="5">Probable ATP-binding protein YbiT</fullName>
    </recommendedName>
</protein>
<keyword evidence="1" id="KW-0677">Repeat</keyword>
<sequence length="540" mass="60195">MIRIENISKQLSHRILFIETSAALNRGEKIGLVGPNGAGKTTVFRMIAGEEQPDEGQVSVEKGMTVGYFNQDVGEMSGRSAVAEVMDGAGPVSVVAAELRELESAMVDPDRLDEMDAIIERYGEVQARYEELDGYALEGRAREVLAGLSFSQEMMDGDVGKLSGGWKMRVALGRILLMRPDAMLLDEPSNHLDLESLIWLEQFLKGYEGALLMTSHDREFMNRIVNKIIEIDAGSLNTYSGNYEFYEQQRVLNEKQQQAQFERQQAMLAKEIKFIERFKARASHASQVQSRVKKLDKIDRVEPPKRRQTVSFEFAPAPRSGEDVVNLKGVHKAYGSRTIYDGLDFMIRRRERWCIMGVNGAGKSTLLKLATGATAPDQGTVALGASVKLGYFAQHAMDLLDGDSTILQWLEERFPKAGQAPLRALSGCFGFSGDDIDKRCRVLSGGEKARLVMAAMLFDPPNFLVLDEPTNHLDLDTKEMLIAALKQYEGTMLFVSHDRHFLAELSNRVLELTPEGVHRYDGGYTEYVARTGHEAPGLRS</sequence>
<dbReference type="GO" id="GO:0005524">
    <property type="term" value="F:ATP binding"/>
    <property type="evidence" value="ECO:0007669"/>
    <property type="project" value="UniProtKB-KW"/>
</dbReference>
<reference evidence="7 8" key="1">
    <citation type="submission" date="2019-07" db="EMBL/GenBank/DDBJ databases">
        <title>Whole genome shotgun sequence of Rhizobium naphthalenivorans NBRC 107585.</title>
        <authorList>
            <person name="Hosoyama A."/>
            <person name="Uohara A."/>
            <person name="Ohji S."/>
            <person name="Ichikawa N."/>
        </authorList>
    </citation>
    <scope>NUCLEOTIDE SEQUENCE [LARGE SCALE GENOMIC DNA]</scope>
    <source>
        <strain evidence="7 8">NBRC 107585</strain>
    </source>
</reference>
<evidence type="ECO:0000313" key="7">
    <source>
        <dbReference type="EMBL" id="GEO87465.1"/>
    </source>
</evidence>
<accession>A0A512HPT5</accession>
<gene>
    <name evidence="7" type="ORF">RNA01_43970</name>
</gene>
<comment type="caution">
    <text evidence="7">The sequence shown here is derived from an EMBL/GenBank/DDBJ whole genome shotgun (WGS) entry which is preliminary data.</text>
</comment>
<evidence type="ECO:0000256" key="3">
    <source>
        <dbReference type="ARBA" id="ARBA00022840"/>
    </source>
</evidence>
<evidence type="ECO:0000256" key="2">
    <source>
        <dbReference type="ARBA" id="ARBA00022741"/>
    </source>
</evidence>
<dbReference type="Pfam" id="PF12848">
    <property type="entry name" value="ABC_tran_Xtn"/>
    <property type="match status" value="1"/>
</dbReference>
<evidence type="ECO:0000256" key="1">
    <source>
        <dbReference type="ARBA" id="ARBA00022737"/>
    </source>
</evidence>
<keyword evidence="8" id="KW-1185">Reference proteome</keyword>
<dbReference type="PANTHER" id="PTHR19211">
    <property type="entry name" value="ATP-BINDING TRANSPORT PROTEIN-RELATED"/>
    <property type="match status" value="1"/>
</dbReference>
<dbReference type="InterPro" id="IPR050611">
    <property type="entry name" value="ABCF"/>
</dbReference>
<dbReference type="InterPro" id="IPR032781">
    <property type="entry name" value="ABC_tran_Xtn"/>
</dbReference>
<dbReference type="RefSeq" id="WP_147182272.1">
    <property type="nucleotide sequence ID" value="NZ_BJZP01000044.1"/>
</dbReference>
<dbReference type="GO" id="GO:0016740">
    <property type="term" value="F:transferase activity"/>
    <property type="evidence" value="ECO:0007669"/>
    <property type="project" value="UniProtKB-KW"/>
</dbReference>
<dbReference type="CDD" id="cd03221">
    <property type="entry name" value="ABCF_EF-3"/>
    <property type="match status" value="2"/>
</dbReference>
<keyword evidence="3" id="KW-0067">ATP-binding</keyword>
<dbReference type="EMBL" id="BJZP01000044">
    <property type="protein sequence ID" value="GEO87465.1"/>
    <property type="molecule type" value="Genomic_DNA"/>
</dbReference>
<evidence type="ECO:0000256" key="5">
    <source>
        <dbReference type="ARBA" id="ARBA00074044"/>
    </source>
</evidence>
<dbReference type="InterPro" id="IPR027417">
    <property type="entry name" value="P-loop_NTPase"/>
</dbReference>
<proteinExistence type="inferred from homology"/>
<dbReference type="OrthoDB" id="9762369at2"/>
<feature type="domain" description="ABC transporter" evidence="6">
    <location>
        <begin position="325"/>
        <end position="539"/>
    </location>
</feature>